<evidence type="ECO:0000256" key="1">
    <source>
        <dbReference type="ARBA" id="ARBA00004245"/>
    </source>
</evidence>
<dbReference type="CDD" id="cd00176">
    <property type="entry name" value="SPEC"/>
    <property type="match status" value="9"/>
</dbReference>
<dbReference type="SUPFAM" id="SSF50729">
    <property type="entry name" value="PH domain-like"/>
    <property type="match status" value="1"/>
</dbReference>
<dbReference type="InterPro" id="IPR001589">
    <property type="entry name" value="Actinin_actin-bd_CS"/>
</dbReference>
<dbReference type="InterPro" id="IPR001715">
    <property type="entry name" value="CH_dom"/>
</dbReference>
<comment type="subcellular location">
    <subcellularLocation>
        <location evidence="1">Cytoplasm</location>
        <location evidence="1">Cytoskeleton</location>
    </subcellularLocation>
</comment>
<dbReference type="CDD" id="cd21322">
    <property type="entry name" value="CH_SPTBN4_rpt2"/>
    <property type="match status" value="1"/>
</dbReference>
<feature type="coiled-coil region" evidence="9">
    <location>
        <begin position="2408"/>
        <end position="2435"/>
    </location>
</feature>
<dbReference type="Gene3D" id="1.20.58.60">
    <property type="match status" value="12"/>
</dbReference>
<evidence type="ECO:0000256" key="10">
    <source>
        <dbReference type="SAM" id="MobiDB-lite"/>
    </source>
</evidence>
<dbReference type="InterPro" id="IPR041681">
    <property type="entry name" value="PH_9"/>
</dbReference>
<keyword evidence="9" id="KW-0175">Coiled coil</keyword>
<dbReference type="Pfam" id="PF00435">
    <property type="entry name" value="Spectrin"/>
    <property type="match status" value="15"/>
</dbReference>
<dbReference type="PROSITE" id="PS00020">
    <property type="entry name" value="ACTININ_2"/>
    <property type="match status" value="1"/>
</dbReference>
<dbReference type="FunFam" id="1.20.58.60:FF:000059">
    <property type="entry name" value="Spectrin beta chain"/>
    <property type="match status" value="1"/>
</dbReference>
<dbReference type="SUPFAM" id="SSF46966">
    <property type="entry name" value="Spectrin repeat"/>
    <property type="match status" value="11"/>
</dbReference>
<dbReference type="CDD" id="cd10571">
    <property type="entry name" value="PH_beta_spectrin"/>
    <property type="match status" value="1"/>
</dbReference>
<name>A0AAW1AXG9_CROAD</name>
<feature type="compositionally biased region" description="Basic and acidic residues" evidence="10">
    <location>
        <begin position="2765"/>
        <end position="2829"/>
    </location>
</feature>
<keyword evidence="4" id="KW-0963">Cytoplasm</keyword>
<keyword evidence="3" id="KW-0117">Actin capping</keyword>
<dbReference type="Gene3D" id="1.10.418.10">
    <property type="entry name" value="Calponin-like domain"/>
    <property type="match status" value="2"/>
</dbReference>
<feature type="domain" description="Calponin-homology (CH)" evidence="12">
    <location>
        <begin position="504"/>
        <end position="609"/>
    </location>
</feature>
<dbReference type="PROSITE" id="PS00019">
    <property type="entry name" value="ACTININ_1"/>
    <property type="match status" value="1"/>
</dbReference>
<dbReference type="GO" id="GO:0005543">
    <property type="term" value="F:phospholipid binding"/>
    <property type="evidence" value="ECO:0007669"/>
    <property type="project" value="InterPro"/>
</dbReference>
<dbReference type="GO" id="GO:0005856">
    <property type="term" value="C:cytoskeleton"/>
    <property type="evidence" value="ECO:0007669"/>
    <property type="project" value="UniProtKB-SubCell"/>
</dbReference>
<evidence type="ECO:0000256" key="7">
    <source>
        <dbReference type="ARBA" id="ARBA00023203"/>
    </source>
</evidence>
<dbReference type="SMART" id="SM00233">
    <property type="entry name" value="PH"/>
    <property type="match status" value="1"/>
</dbReference>
<dbReference type="SMART" id="SM00150">
    <property type="entry name" value="SPEC"/>
    <property type="match status" value="16"/>
</dbReference>
<protein>
    <submittedName>
        <fullName evidence="13">Spectrin beta chain non-erythrocytic 4</fullName>
    </submittedName>
</protein>
<feature type="compositionally biased region" description="Basic and acidic residues" evidence="10">
    <location>
        <begin position="3057"/>
        <end position="3067"/>
    </location>
</feature>
<proteinExistence type="inferred from homology"/>
<dbReference type="GO" id="GO:0005737">
    <property type="term" value="C:cytoplasm"/>
    <property type="evidence" value="ECO:0007669"/>
    <property type="project" value="UniProtKB-ARBA"/>
</dbReference>
<feature type="domain" description="PH" evidence="11">
    <location>
        <begin position="2926"/>
        <end position="3036"/>
    </location>
</feature>
<dbReference type="InterPro" id="IPR018159">
    <property type="entry name" value="Spectrin/alpha-actinin"/>
</dbReference>
<evidence type="ECO:0000256" key="5">
    <source>
        <dbReference type="ARBA" id="ARBA00022737"/>
    </source>
</evidence>
<dbReference type="PANTHER" id="PTHR11915">
    <property type="entry name" value="SPECTRIN/FILAMIN RELATED CYTOSKELETAL PROTEIN"/>
    <property type="match status" value="1"/>
</dbReference>
<feature type="coiled-coil region" evidence="9">
    <location>
        <begin position="1430"/>
        <end position="1457"/>
    </location>
</feature>
<dbReference type="InterPro" id="IPR036872">
    <property type="entry name" value="CH_dom_sf"/>
</dbReference>
<evidence type="ECO:0000256" key="2">
    <source>
        <dbReference type="ARBA" id="ARBA00006826"/>
    </source>
</evidence>
<keyword evidence="5" id="KW-0677">Repeat</keyword>
<dbReference type="FunFam" id="1.20.58.60:FF:000083">
    <property type="entry name" value="Spectrin beta chain"/>
    <property type="match status" value="1"/>
</dbReference>
<feature type="domain" description="Calponin-homology (CH)" evidence="12">
    <location>
        <begin position="385"/>
        <end position="489"/>
    </location>
</feature>
<feature type="compositionally biased region" description="Low complexity" evidence="10">
    <location>
        <begin position="1623"/>
        <end position="1638"/>
    </location>
</feature>
<dbReference type="Gene3D" id="2.30.29.30">
    <property type="entry name" value="Pleckstrin-homology domain (PH domain)/Phosphotyrosine-binding domain (PTB)"/>
    <property type="match status" value="1"/>
</dbReference>
<dbReference type="SUPFAM" id="SSF47576">
    <property type="entry name" value="Calponin-homology domain, CH-domain"/>
    <property type="match status" value="1"/>
</dbReference>
<gene>
    <name evidence="13" type="ORF">NXF25_014724</name>
</gene>
<evidence type="ECO:0000256" key="6">
    <source>
        <dbReference type="ARBA" id="ARBA00022990"/>
    </source>
</evidence>
<dbReference type="FunFam" id="2.30.29.30:FF:000024">
    <property type="entry name" value="Spectrin beta chain"/>
    <property type="match status" value="1"/>
</dbReference>
<accession>A0AAW1AXG9</accession>
<evidence type="ECO:0000256" key="4">
    <source>
        <dbReference type="ARBA" id="ARBA00022490"/>
    </source>
</evidence>
<comment type="similarity">
    <text evidence="2">Belongs to the spectrin family.</text>
</comment>
<feature type="region of interest" description="Disordered" evidence="10">
    <location>
        <begin position="206"/>
        <end position="327"/>
    </location>
</feature>
<dbReference type="Pfam" id="PF15410">
    <property type="entry name" value="PH_9"/>
    <property type="match status" value="1"/>
</dbReference>
<evidence type="ECO:0000256" key="3">
    <source>
        <dbReference type="ARBA" id="ARBA00022467"/>
    </source>
</evidence>
<dbReference type="Proteomes" id="UP001474421">
    <property type="component" value="Unassembled WGS sequence"/>
</dbReference>
<feature type="compositionally biased region" description="Basic and acidic residues" evidence="10">
    <location>
        <begin position="227"/>
        <end position="245"/>
    </location>
</feature>
<organism evidence="13 14">
    <name type="scientific">Crotalus adamanteus</name>
    <name type="common">Eastern diamondback rattlesnake</name>
    <dbReference type="NCBI Taxonomy" id="8729"/>
    <lineage>
        <taxon>Eukaryota</taxon>
        <taxon>Metazoa</taxon>
        <taxon>Chordata</taxon>
        <taxon>Craniata</taxon>
        <taxon>Vertebrata</taxon>
        <taxon>Euteleostomi</taxon>
        <taxon>Lepidosauria</taxon>
        <taxon>Squamata</taxon>
        <taxon>Bifurcata</taxon>
        <taxon>Unidentata</taxon>
        <taxon>Episquamata</taxon>
        <taxon>Toxicofera</taxon>
        <taxon>Serpentes</taxon>
        <taxon>Colubroidea</taxon>
        <taxon>Viperidae</taxon>
        <taxon>Crotalinae</taxon>
        <taxon>Crotalus</taxon>
    </lineage>
</organism>
<dbReference type="PROSITE" id="PS50021">
    <property type="entry name" value="CH"/>
    <property type="match status" value="2"/>
</dbReference>
<dbReference type="FunFam" id="1.10.418.10:FF:000004">
    <property type="entry name" value="Spectrin beta chain"/>
    <property type="match status" value="1"/>
</dbReference>
<feature type="compositionally biased region" description="Basic and acidic residues" evidence="10">
    <location>
        <begin position="266"/>
        <end position="278"/>
    </location>
</feature>
<feature type="compositionally biased region" description="Basic and acidic residues" evidence="10">
    <location>
        <begin position="2871"/>
        <end position="2886"/>
    </location>
</feature>
<dbReference type="EMBL" id="JAOTOJ010000011">
    <property type="protein sequence ID" value="KAK9394196.1"/>
    <property type="molecule type" value="Genomic_DNA"/>
</dbReference>
<dbReference type="FunFam" id="1.20.58.60:FF:000019">
    <property type="entry name" value="Spectrin beta chain"/>
    <property type="match status" value="1"/>
</dbReference>
<dbReference type="FunFam" id="1.20.58.60:FF:000294">
    <property type="entry name" value="Spectrin beta chain"/>
    <property type="match status" value="1"/>
</dbReference>
<evidence type="ECO:0000259" key="11">
    <source>
        <dbReference type="PROSITE" id="PS50003"/>
    </source>
</evidence>
<dbReference type="InterPro" id="IPR002017">
    <property type="entry name" value="Spectrin_repeat"/>
</dbReference>
<keyword evidence="6" id="KW-0007">Acetylation</keyword>
<evidence type="ECO:0000313" key="14">
    <source>
        <dbReference type="Proteomes" id="UP001474421"/>
    </source>
</evidence>
<feature type="region of interest" description="Disordered" evidence="10">
    <location>
        <begin position="2970"/>
        <end position="2989"/>
    </location>
</feature>
<dbReference type="PROSITE" id="PS50003">
    <property type="entry name" value="PH_DOMAIN"/>
    <property type="match status" value="1"/>
</dbReference>
<sequence length="3074" mass="347255">MVSHAGPSIAAYSDLAWSAQLPARGAAASLAPSYPNCRALLRFFPPQSRSPFFQFKLRLLGTRSRGSPALRCPSLQPAAAARVQKPAAGREEVKDWLKVSRFAPACCRRPVRASLLAGAAAGPRAPGLLSGGRKERRCSSWKAALAAGAAVAGGGALRLSWRGGAALLDWLLDQDGDSETGIARPRPVPPDGSALLLRPLSRARPLGRDEARQVAGAQVRLARPRLRSGEEARGTPSGSDDRARNGSEAGKSRSRFSGSLSGGEGAGRESGRTTDGQHFRTQPPFEGHPSPQQSHSPGRGRSRKVLLPPWGRTPCKPMEAADGESSNMANVTPVQLDNQEAQQQLSNTRWEGTDSPHPRPWEEATATVKLFECSRIKALADERDAVQKKTFTKWINSHLGQVSCRISDLYTDLRDGYLLTKLLEVLSGEQLPKPTRGRMRIHSLENVDKALQFLKEQRVHLENVGSHDIVDGNHRLTLGLIWTIILRFQIQVIKIETEDSRETRSAKDALLLWCQMKTAGYPEVNIQNFTTSWRDGLAFSALIHRHRPDIIDFKKLTKSNAVYNLQQAFNTAEQQLGLAKLLDPEDVNVEHPDEKSVLTYVVSFYHYFSKMKALAVEGKRIGKVLDQVLEIEKIIERYESLASELLEWIEITIPFIINQKFANSLSGVQHQLQAFTAFCTLEKPVKFQEKGNLEVLLFSIQSKLRANNRKLYVPKEGKSISDINKAWTQLEKAEHEREVALRAELIRQEKLELLAQRFDHKAVMRETWLNENQRLVSQDNFGCDLPAVEAAMKKHEAIEADISSYQERIQVVLELAQEVESEGYYDSRRIIAQKDNILRQWGLLTELVSARRTRLEQNVALQKIFQEMVYMIDWMEDMQAQLASKEFGKHLLEVEDLLQKHSLLEADLSAQQDRVQALNAAALKFSELQGYQPCDPQIICNRVSHVQGCQERLQELASKRRKELEASRQLWSFLQEVEEAEAWVREKERILSSSQSFGKDLDSVAKLLSKHNLLLSELSGRRSLLQAAMRQGEQALLRKRFGLGNVQEKIRDVRLHWKKLEGLAASHLQKLQGALSFHQFSADTDDLVAWLQDAYRLVSSDDFGHDEHSTCSLVKKHKGVMQEIDKHRAAVLALRKQLATLAPEYHETMEVQIRIVEVEQLYDEVAEVAMLRCQWLQDALAVYHLFGEVNACEIWLDEKEQWLNRMEVPEKLEDVEAVQHRFESLDQEMNSLMGRILDVNQIVQQLVDGGHPSSSEVRSCQDHLNSRWNRVVELVDDKKNHLSSILKIQNYLLECSEIKSRIREKRKAIESTQYSSGDLGSVLSLQRRLSTIEAALVLLEPRLVELQQEGESLATTHPAQAMEVLMQFEEISEEWEALKKTLQGCEDSLTVASRLQQFIQDLDSFLTWLVKMQAAVASPGEELPGDLSEAERLLHQHALLKEEISRYEEDYAKIQAVNDVLALEEAELPYLSLQQWLQKLEVGWNKLLESWEHRREVLVQAHIFFLFLRDAKQAEVCLYNQEATLDHTELPTTVEGVEKAIKKQKEFMTTMELQMQKTTVALKAGESLIRQGNLYSEPVKNKMETLQAKSRQNVQLANTWLLRLTDHLELQCFLQNCHEQSSRSSRPLLRRLPGLKPLHCPFSKRERSSPSPPLSRTGDGRAGDSAALPLQRAGRARSAGDRDAARPGLSCSRRAEAPTAQLDGWVAEKKALMAGEAPRDKDAPPWKPPPPRAPKRWLRHRAFTAELAQNKEWLHKIEKVGRASGDAWLGSGGEAGRFPSPPHCVLEGVPGKLPRCPAPPDGLCSALTRELREDASAPPSVRNLCCAWPVVCLSPDVMCGACSLAGRLAGLLQLGGFFRWGGGRSPIYEETPGRGLGLPWEQQMWRKRLRPNLAWREEGRRLIQEKPELAETVRKKLGEIRQCWAELESATQAKTQQLLEATQADRIVQSYTELDKQLLHMESQLQAVDAGPGLASVNSNLKKLQTLETQVEEWSKEAGELQAQVAALPLETASQEMVDGRQNVVGARIVRLIEPLRERRRILLASKELHQISHDLEDELVWVQDHLPLARLKDRGSNLQSVQQLIKKNQNLRREIQVHKPRVDEVLARAGSIASIQSPEVDTVRLLWEKLSELWGALQEETEQRQQLLDATYQVEQYFFDVGEVEAWLSEQELFMMTDEKGKDEQSTLQLLKKHLMAEQTVENYAETIAQLSRQCRSLLELGHADSEQVSRRQSQVDRLYVSLKDLVEERKASLEQQYWLYQLHREVDEMEHWIAEKEVVAGSPELGQDFEHVTLLQEKFTEFASETGTIGNERILAINQMVDELIEYGHADAAIIAEWKDGVNEAWADLLELIETRAQMLAASHELHKFFNDCKDVLSQIEEKKQRLPAIAARECKTSAGTLQRMLKSFEHDIQVLVAQVRQLQEVAAQLQTVYAGENANAIATKEQEVMRSWKELLGLCEDCRLQVTTTADKIRFLNLVRDLVSWMDIILCQIGAGEKPRDVSTVEVLMSDHQGLKGEIEARSKSISTCVDLGKTLVLNRSPASEEIKLHLEKLRTKKKEMVDKWDQHWEWLQQMLEVHQFAQEAVVADAWLTAQEPLLRSRELGNSVDEVEQLIRRHEAFRKAAATWEERFSSLRRLTTIEKLKAEQSKQPPTPLLGRKIFPDPAELSSKGASFLCQPLFGKAHALLNGLEPESTEAKVAYVRQELKPERLQPKIDHLQEGQGAAMEAKAQEKAGEASVAVEEALRTGTLSRAPGSLLEQGEVKLSRPDRHRERQEARRSLEHHESTEQDAPRHEPAERKRERRDRRAERRESSEQEAPHVDPKAGGKATLADIVEQLQEKESGVLAPATPRERESPARLPNGLDVLPERTPRPDRPRARDRPKPRRRPRPKDPNAPPGEARRSRSAPAQSSTPPPPPPTHTVQQEGYLLRKLELEGPSKKAANRSWINLYCVLSKGELGFYKDSKGRESGSTHSNEPLLSLQSGGAEVANDYKKKKNVLKIKTNDGVEFLLQAKDEEDMKTWLTALSSSIAEHGEITRWGQALLTTSSTDEGLPKRDTDRRASTSGRKK</sequence>
<feature type="region of interest" description="Disordered" evidence="10">
    <location>
        <begin position="2724"/>
        <end position="2936"/>
    </location>
</feature>
<feature type="compositionally biased region" description="Polar residues" evidence="10">
    <location>
        <begin position="2976"/>
        <end position="2988"/>
    </location>
</feature>
<dbReference type="FunFam" id="1.20.58.60:FF:000011">
    <property type="entry name" value="Spectrin beta chain"/>
    <property type="match status" value="1"/>
</dbReference>
<dbReference type="PRINTS" id="PR00683">
    <property type="entry name" value="SPECTRINPH"/>
</dbReference>
<feature type="coiled-coil region" evidence="9">
    <location>
        <begin position="1977"/>
        <end position="2004"/>
    </location>
</feature>
<dbReference type="InterPro" id="IPR001849">
    <property type="entry name" value="PH_domain"/>
</dbReference>
<dbReference type="GO" id="GO:0016020">
    <property type="term" value="C:membrane"/>
    <property type="evidence" value="ECO:0007669"/>
    <property type="project" value="UniProtKB-ARBA"/>
</dbReference>
<dbReference type="FunFam" id="1.10.418.10:FF:000003">
    <property type="entry name" value="Spectrin beta chain"/>
    <property type="match status" value="1"/>
</dbReference>
<dbReference type="SMART" id="SM00033">
    <property type="entry name" value="CH"/>
    <property type="match status" value="2"/>
</dbReference>
<dbReference type="InterPro" id="IPR011993">
    <property type="entry name" value="PH-like_dom_sf"/>
</dbReference>
<keyword evidence="8" id="KW-0206">Cytoskeleton</keyword>
<keyword evidence="14" id="KW-1185">Reference proteome</keyword>
<dbReference type="InterPro" id="IPR001605">
    <property type="entry name" value="PH_dom-spectrin-type"/>
</dbReference>
<keyword evidence="7" id="KW-0009">Actin-binding</keyword>
<feature type="coiled-coil region" evidence="9">
    <location>
        <begin position="788"/>
        <end position="822"/>
    </location>
</feature>
<evidence type="ECO:0000313" key="13">
    <source>
        <dbReference type="EMBL" id="KAK9394196.1"/>
    </source>
</evidence>
<evidence type="ECO:0000256" key="8">
    <source>
        <dbReference type="ARBA" id="ARBA00023212"/>
    </source>
</evidence>
<evidence type="ECO:0000259" key="12">
    <source>
        <dbReference type="PROSITE" id="PS50021"/>
    </source>
</evidence>
<comment type="caution">
    <text evidence="13">The sequence shown here is derived from an EMBL/GenBank/DDBJ whole genome shotgun (WGS) entry which is preliminary data.</text>
</comment>
<reference evidence="13 14" key="1">
    <citation type="journal article" date="2024" name="Proc. Natl. Acad. Sci. U.S.A.">
        <title>The genetic regulatory architecture and epigenomic basis for age-related changes in rattlesnake venom.</title>
        <authorList>
            <person name="Hogan M.P."/>
            <person name="Holding M.L."/>
            <person name="Nystrom G.S."/>
            <person name="Colston T.J."/>
            <person name="Bartlett D.A."/>
            <person name="Mason A.J."/>
            <person name="Ellsworth S.A."/>
            <person name="Rautsaw R.M."/>
            <person name="Lawrence K.C."/>
            <person name="Strickland J.L."/>
            <person name="He B."/>
            <person name="Fraser P."/>
            <person name="Margres M.J."/>
            <person name="Gilbert D.M."/>
            <person name="Gibbs H.L."/>
            <person name="Parkinson C.L."/>
            <person name="Rokyta D.R."/>
        </authorList>
    </citation>
    <scope>NUCLEOTIDE SEQUENCE [LARGE SCALE GENOMIC DNA]</scope>
    <source>
        <strain evidence="13">DRR0105</strain>
    </source>
</reference>
<dbReference type="GO" id="GO:0003779">
    <property type="term" value="F:actin binding"/>
    <property type="evidence" value="ECO:0007669"/>
    <property type="project" value="UniProtKB-KW"/>
</dbReference>
<dbReference type="Pfam" id="PF00307">
    <property type="entry name" value="CH"/>
    <property type="match status" value="2"/>
</dbReference>
<dbReference type="GO" id="GO:0051693">
    <property type="term" value="P:actin filament capping"/>
    <property type="evidence" value="ECO:0007669"/>
    <property type="project" value="UniProtKB-KW"/>
</dbReference>
<feature type="region of interest" description="Disordered" evidence="10">
    <location>
        <begin position="1623"/>
        <end position="1704"/>
    </location>
</feature>
<feature type="region of interest" description="Disordered" evidence="10">
    <location>
        <begin position="3048"/>
        <end position="3074"/>
    </location>
</feature>
<evidence type="ECO:0000256" key="9">
    <source>
        <dbReference type="SAM" id="Coils"/>
    </source>
</evidence>